<dbReference type="SUPFAM" id="SSF109604">
    <property type="entry name" value="HD-domain/PDEase-like"/>
    <property type="match status" value="1"/>
</dbReference>
<dbReference type="InterPro" id="IPR052194">
    <property type="entry name" value="MESH1"/>
</dbReference>
<dbReference type="GO" id="GO:0008893">
    <property type="term" value="F:guanosine-3',5'-bis(diphosphate) 3'-diphosphatase activity"/>
    <property type="evidence" value="ECO:0007669"/>
    <property type="project" value="TreeGrafter"/>
</dbReference>
<organism evidence="2 3">
    <name type="scientific">Sorangium cellulosum</name>
    <name type="common">Polyangium cellulosum</name>
    <dbReference type="NCBI Taxonomy" id="56"/>
    <lineage>
        <taxon>Bacteria</taxon>
        <taxon>Pseudomonadati</taxon>
        <taxon>Myxococcota</taxon>
        <taxon>Polyangia</taxon>
        <taxon>Polyangiales</taxon>
        <taxon>Polyangiaceae</taxon>
        <taxon>Sorangium</taxon>
    </lineage>
</organism>
<keyword evidence="2" id="KW-0378">Hydrolase</keyword>
<feature type="non-terminal residue" evidence="2">
    <location>
        <position position="164"/>
    </location>
</feature>
<dbReference type="Pfam" id="PF13328">
    <property type="entry name" value="HD_4"/>
    <property type="match status" value="1"/>
</dbReference>
<protein>
    <submittedName>
        <fullName evidence="2">Metal-dependent phosphohydrolase</fullName>
    </submittedName>
</protein>
<reference evidence="2 3" key="1">
    <citation type="submission" date="2014-02" db="EMBL/GenBank/DDBJ databases">
        <title>The small core and large imbalanced accessory genome model reveals a collaborative survival strategy of Sorangium cellulosum strains in nature.</title>
        <authorList>
            <person name="Han K."/>
            <person name="Peng R."/>
            <person name="Blom J."/>
            <person name="Li Y.-Z."/>
        </authorList>
    </citation>
    <scope>NUCLEOTIDE SEQUENCE [LARGE SCALE GENOMIC DNA]</scope>
    <source>
        <strain evidence="2 3">So0011-07</strain>
    </source>
</reference>
<dbReference type="PANTHER" id="PTHR46246:SF1">
    <property type="entry name" value="GUANOSINE-3',5'-BIS(DIPHOSPHATE) 3'-PYROPHOSPHOHYDROLASE MESH1"/>
    <property type="match status" value="1"/>
</dbReference>
<evidence type="ECO:0000313" key="2">
    <source>
        <dbReference type="EMBL" id="KYF99514.1"/>
    </source>
</evidence>
<sequence length="164" mass="18647">MGTLLKRALDQAAVWHRAQRRKYPNADVPYISHLAGVAVLLARHGFDDEVVAAGALHDAMEDQGVTFDELLQHFGERVATLVLQVTEQDRSLPWEDRKRLYLDAFPGKPWEAQAITLADKIDNFQSIIVCSREHGDPWSMFKRGRDVQVARFEELRAMSRALPP</sequence>
<dbReference type="AlphaFoldDB" id="A0A150T487"/>
<dbReference type="InterPro" id="IPR003607">
    <property type="entry name" value="HD/PDEase_dom"/>
</dbReference>
<comment type="caution">
    <text evidence="2">The sequence shown here is derived from an EMBL/GenBank/DDBJ whole genome shotgun (WGS) entry which is preliminary data.</text>
</comment>
<name>A0A150T487_SORCE</name>
<dbReference type="Gene3D" id="1.10.3210.10">
    <property type="entry name" value="Hypothetical protein af1432"/>
    <property type="match status" value="1"/>
</dbReference>
<gene>
    <name evidence="2" type="ORF">BE17_38665</name>
</gene>
<proteinExistence type="predicted"/>
<evidence type="ECO:0000259" key="1">
    <source>
        <dbReference type="SMART" id="SM00471"/>
    </source>
</evidence>
<feature type="domain" description="HD/PDEase" evidence="1">
    <location>
        <begin position="26"/>
        <end position="133"/>
    </location>
</feature>
<dbReference type="SMART" id="SM00471">
    <property type="entry name" value="HDc"/>
    <property type="match status" value="1"/>
</dbReference>
<accession>A0A150T487</accession>
<dbReference type="PANTHER" id="PTHR46246">
    <property type="entry name" value="GUANOSINE-3',5'-BIS(DIPHOSPHATE) 3'-PYROPHOSPHOHYDROLASE MESH1"/>
    <property type="match status" value="1"/>
</dbReference>
<dbReference type="EMBL" id="JEMB01000096">
    <property type="protein sequence ID" value="KYF99514.1"/>
    <property type="molecule type" value="Genomic_DNA"/>
</dbReference>
<dbReference type="Proteomes" id="UP000075635">
    <property type="component" value="Unassembled WGS sequence"/>
</dbReference>
<evidence type="ECO:0000313" key="3">
    <source>
        <dbReference type="Proteomes" id="UP000075635"/>
    </source>
</evidence>